<sequence length="334" mass="36571">MILDKLFDFSSLVTLASTLLGGFLIFPPQAKIENNTCYDYVIVGGGTAGCVLARRLAEQNCSVLLLEAGGNPNAVSMAPGVFFLEPKTSIDYDYQSTYNPYAAGSQGNYTRLTSGKALGGSSVLNHLLHIRPPPADFDRLAEITNDDSWAYDNFLEYFKKSENMTDEEIAQKYGNYHGVRGPVGTVRLNSTDINDAPVINTGFYSDSKDLDRFVNIILDFTKFVDSPTMAKLGAEIVVDEKCAEDKEVFSVDYWRCYILRKTLSPFLYLGTCPIGSVVDTNLKVIGFNKLRVVDASVFPELLRGAFNSAVIALAEKMADQILNENGACNSDGAC</sequence>
<keyword evidence="4" id="KW-0274">FAD</keyword>
<dbReference type="InterPro" id="IPR036188">
    <property type="entry name" value="FAD/NAD-bd_sf"/>
</dbReference>
<dbReference type="GO" id="GO:0016614">
    <property type="term" value="F:oxidoreductase activity, acting on CH-OH group of donors"/>
    <property type="evidence" value="ECO:0007669"/>
    <property type="project" value="InterPro"/>
</dbReference>
<keyword evidence="3" id="KW-0285">Flavoprotein</keyword>
<dbReference type="SUPFAM" id="SSF51905">
    <property type="entry name" value="FAD/NAD(P)-binding domain"/>
    <property type="match status" value="1"/>
</dbReference>
<dbReference type="GO" id="GO:0050660">
    <property type="term" value="F:flavin adenine dinucleotide binding"/>
    <property type="evidence" value="ECO:0007669"/>
    <property type="project" value="InterPro"/>
</dbReference>
<feature type="domain" description="Glucose-methanol-choline oxidoreductase N-terminal" evidence="5">
    <location>
        <begin position="38"/>
        <end position="171"/>
    </location>
</feature>
<dbReference type="InterPro" id="IPR000172">
    <property type="entry name" value="GMC_OxRdtase_N"/>
</dbReference>
<dbReference type="InterPro" id="IPR007867">
    <property type="entry name" value="GMC_OxRtase_C"/>
</dbReference>
<keyword evidence="8" id="KW-1185">Reference proteome</keyword>
<dbReference type="Proteomes" id="UP001231518">
    <property type="component" value="Chromosome 26"/>
</dbReference>
<name>A0AAD8DLC3_MYTSE</name>
<organism evidence="7 8">
    <name type="scientific">Mythimna separata</name>
    <name type="common">Oriental armyworm</name>
    <name type="synonym">Pseudaletia separata</name>
    <dbReference type="NCBI Taxonomy" id="271217"/>
    <lineage>
        <taxon>Eukaryota</taxon>
        <taxon>Metazoa</taxon>
        <taxon>Ecdysozoa</taxon>
        <taxon>Arthropoda</taxon>
        <taxon>Hexapoda</taxon>
        <taxon>Insecta</taxon>
        <taxon>Pterygota</taxon>
        <taxon>Neoptera</taxon>
        <taxon>Endopterygota</taxon>
        <taxon>Lepidoptera</taxon>
        <taxon>Glossata</taxon>
        <taxon>Ditrysia</taxon>
        <taxon>Noctuoidea</taxon>
        <taxon>Noctuidae</taxon>
        <taxon>Noctuinae</taxon>
        <taxon>Hadenini</taxon>
        <taxon>Mythimna</taxon>
    </lineage>
</organism>
<dbReference type="AlphaFoldDB" id="A0AAD8DLC3"/>
<dbReference type="PANTHER" id="PTHR11552:SF147">
    <property type="entry name" value="CHOLINE DEHYDROGENASE, MITOCHONDRIAL"/>
    <property type="match status" value="1"/>
</dbReference>
<feature type="domain" description="Glucose-methanol-choline oxidoreductase C-terminal" evidence="6">
    <location>
        <begin position="183"/>
        <end position="314"/>
    </location>
</feature>
<evidence type="ECO:0000256" key="3">
    <source>
        <dbReference type="ARBA" id="ARBA00022630"/>
    </source>
</evidence>
<protein>
    <submittedName>
        <fullName evidence="7">Uncharacterized protein</fullName>
    </submittedName>
</protein>
<reference evidence="7" key="1">
    <citation type="submission" date="2023-03" db="EMBL/GenBank/DDBJ databases">
        <title>Chromosome-level genomes of two armyworms, Mythimna separata and Mythimna loreyi, provide insights into the biosynthesis and reception of sex pheromones.</title>
        <authorList>
            <person name="Zhao H."/>
        </authorList>
    </citation>
    <scope>NUCLEOTIDE SEQUENCE</scope>
    <source>
        <strain evidence="7">BeijingLab</strain>
        <tissue evidence="7">Pupa</tissue>
    </source>
</reference>
<dbReference type="Gene3D" id="3.50.50.60">
    <property type="entry name" value="FAD/NAD(P)-binding domain"/>
    <property type="match status" value="2"/>
</dbReference>
<dbReference type="InterPro" id="IPR012132">
    <property type="entry name" value="GMC_OxRdtase"/>
</dbReference>
<comment type="caution">
    <text evidence="7">The sequence shown here is derived from an EMBL/GenBank/DDBJ whole genome shotgun (WGS) entry which is preliminary data.</text>
</comment>
<comment type="cofactor">
    <cofactor evidence="1">
        <name>FAD</name>
        <dbReference type="ChEBI" id="CHEBI:57692"/>
    </cofactor>
</comment>
<proteinExistence type="inferred from homology"/>
<evidence type="ECO:0000256" key="2">
    <source>
        <dbReference type="ARBA" id="ARBA00010790"/>
    </source>
</evidence>
<dbReference type="Pfam" id="PF00732">
    <property type="entry name" value="GMC_oxred_N"/>
    <property type="match status" value="1"/>
</dbReference>
<evidence type="ECO:0000256" key="4">
    <source>
        <dbReference type="ARBA" id="ARBA00022827"/>
    </source>
</evidence>
<evidence type="ECO:0000313" key="7">
    <source>
        <dbReference type="EMBL" id="KAJ8706158.1"/>
    </source>
</evidence>
<evidence type="ECO:0000256" key="1">
    <source>
        <dbReference type="ARBA" id="ARBA00001974"/>
    </source>
</evidence>
<comment type="similarity">
    <text evidence="2">Belongs to the GMC oxidoreductase family.</text>
</comment>
<evidence type="ECO:0000313" key="8">
    <source>
        <dbReference type="Proteomes" id="UP001231518"/>
    </source>
</evidence>
<evidence type="ECO:0000259" key="6">
    <source>
        <dbReference type="Pfam" id="PF05199"/>
    </source>
</evidence>
<dbReference type="EMBL" id="JARGEI010000029">
    <property type="protein sequence ID" value="KAJ8706158.1"/>
    <property type="molecule type" value="Genomic_DNA"/>
</dbReference>
<evidence type="ECO:0000259" key="5">
    <source>
        <dbReference type="Pfam" id="PF00732"/>
    </source>
</evidence>
<accession>A0AAD8DLC3</accession>
<dbReference type="PANTHER" id="PTHR11552">
    <property type="entry name" value="GLUCOSE-METHANOL-CHOLINE GMC OXIDOREDUCTASE"/>
    <property type="match status" value="1"/>
</dbReference>
<dbReference type="Pfam" id="PF05199">
    <property type="entry name" value="GMC_oxred_C"/>
    <property type="match status" value="1"/>
</dbReference>
<dbReference type="Gene3D" id="3.30.560.10">
    <property type="entry name" value="Glucose Oxidase, domain 3"/>
    <property type="match status" value="2"/>
</dbReference>
<gene>
    <name evidence="7" type="ORF">PYW07_010935</name>
</gene>